<accession>A0A382XQM6</accession>
<reference evidence="2" key="1">
    <citation type="submission" date="2018-05" db="EMBL/GenBank/DDBJ databases">
        <authorList>
            <person name="Lanie J.A."/>
            <person name="Ng W.-L."/>
            <person name="Kazmierczak K.M."/>
            <person name="Andrzejewski T.M."/>
            <person name="Davidsen T.M."/>
            <person name="Wayne K.J."/>
            <person name="Tettelin H."/>
            <person name="Glass J.I."/>
            <person name="Rusch D."/>
            <person name="Podicherti R."/>
            <person name="Tsui H.-C.T."/>
            <person name="Winkler M.E."/>
        </authorList>
    </citation>
    <scope>NUCLEOTIDE SEQUENCE</scope>
</reference>
<dbReference type="PANTHER" id="PTHR12788">
    <property type="entry name" value="PROTEIN-TYROSINE SULFOTRANSFERASE 2"/>
    <property type="match status" value="1"/>
</dbReference>
<dbReference type="InterPro" id="IPR026634">
    <property type="entry name" value="TPST-like"/>
</dbReference>
<name>A0A382XQM6_9ZZZZ</name>
<dbReference type="InterPro" id="IPR027417">
    <property type="entry name" value="P-loop_NTPase"/>
</dbReference>
<keyword evidence="1" id="KW-0808">Transferase</keyword>
<dbReference type="GO" id="GO:0008476">
    <property type="term" value="F:protein-tyrosine sulfotransferase activity"/>
    <property type="evidence" value="ECO:0007669"/>
    <property type="project" value="InterPro"/>
</dbReference>
<evidence type="ECO:0000313" key="2">
    <source>
        <dbReference type="EMBL" id="SVD73184.1"/>
    </source>
</evidence>
<dbReference type="Pfam" id="PF13469">
    <property type="entry name" value="Sulfotransfer_3"/>
    <property type="match status" value="2"/>
</dbReference>
<organism evidence="2">
    <name type="scientific">marine metagenome</name>
    <dbReference type="NCBI Taxonomy" id="408172"/>
    <lineage>
        <taxon>unclassified sequences</taxon>
        <taxon>metagenomes</taxon>
        <taxon>ecological metagenomes</taxon>
    </lineage>
</organism>
<evidence type="ECO:0008006" key="3">
    <source>
        <dbReference type="Google" id="ProtNLM"/>
    </source>
</evidence>
<protein>
    <recommendedName>
        <fullName evidence="3">Sulfotransferase domain-containing protein</fullName>
    </recommendedName>
</protein>
<dbReference type="Gene3D" id="3.40.50.300">
    <property type="entry name" value="P-loop containing nucleotide triphosphate hydrolases"/>
    <property type="match status" value="1"/>
</dbReference>
<gene>
    <name evidence="2" type="ORF">METZ01_LOCUS426038</name>
</gene>
<dbReference type="PANTHER" id="PTHR12788:SF10">
    <property type="entry name" value="PROTEIN-TYROSINE SULFOTRANSFERASE"/>
    <property type="match status" value="1"/>
</dbReference>
<dbReference type="EMBL" id="UINC01169576">
    <property type="protein sequence ID" value="SVD73184.1"/>
    <property type="molecule type" value="Genomic_DNA"/>
</dbReference>
<proteinExistence type="predicted"/>
<sequence length="259" mass="30448">MFKTNNNHTKKEEKPPVIIISTMRSGTRMIRDIIAKMPGFCTWPADEINYIWRHGNALQATDEFSEELATQKVKFFIRNTFEKLSKQNGYARVIEKTPHNSLRVKFVNSIFPEAKFIFNIRDGRDSSASAVKRYNDPLDLSHILSQARCIPLSDVPFYAIRYFYYRSHRLFSEGKRDAVLGPIYMGMKEDFKKYSLHEVCALQWLRCVEKAENDLNQFAPERIHRIRYEDFVSHPVFEFKRLGDFLGIEMTDQLKNDLS</sequence>
<dbReference type="AlphaFoldDB" id="A0A382XQM6"/>
<dbReference type="GO" id="GO:0005794">
    <property type="term" value="C:Golgi apparatus"/>
    <property type="evidence" value="ECO:0007669"/>
    <property type="project" value="TreeGrafter"/>
</dbReference>
<feature type="non-terminal residue" evidence="2">
    <location>
        <position position="259"/>
    </location>
</feature>
<dbReference type="SUPFAM" id="SSF52540">
    <property type="entry name" value="P-loop containing nucleoside triphosphate hydrolases"/>
    <property type="match status" value="1"/>
</dbReference>
<evidence type="ECO:0000256" key="1">
    <source>
        <dbReference type="ARBA" id="ARBA00022679"/>
    </source>
</evidence>